<evidence type="ECO:0000256" key="4">
    <source>
        <dbReference type="SAM" id="MobiDB-lite"/>
    </source>
</evidence>
<dbReference type="GeneID" id="108425425"/>
<dbReference type="PANTHER" id="PTHR21011:SF1">
    <property type="entry name" value="SMALL RIBOSOMAL SUBUNIT PROTEIN BS6M"/>
    <property type="match status" value="1"/>
</dbReference>
<dbReference type="PANTHER" id="PTHR21011">
    <property type="entry name" value="MITOCHONDRIAL 28S RIBOSOMAL PROTEIN S6"/>
    <property type="match status" value="1"/>
</dbReference>
<dbReference type="SUPFAM" id="SSF54995">
    <property type="entry name" value="Ribosomal protein S6"/>
    <property type="match status" value="1"/>
</dbReference>
<evidence type="ECO:0000313" key="5">
    <source>
        <dbReference type="Ensembl" id="ENSPNAP00000036417.1"/>
    </source>
</evidence>
<dbReference type="Ensembl" id="ENSPNAT00000039990.2">
    <property type="protein sequence ID" value="ENSPNAP00000036417.1"/>
    <property type="gene ID" value="ENSPNAG00000027225.2"/>
</dbReference>
<dbReference type="InterPro" id="IPR035980">
    <property type="entry name" value="Ribosomal_bS6_sf"/>
</dbReference>
<dbReference type="NCBIfam" id="TIGR00166">
    <property type="entry name" value="S6"/>
    <property type="match status" value="1"/>
</dbReference>
<gene>
    <name evidence="5" type="primary">MRPS6</name>
</gene>
<feature type="region of interest" description="Disordered" evidence="4">
    <location>
        <begin position="93"/>
        <end position="125"/>
    </location>
</feature>
<evidence type="ECO:0000256" key="2">
    <source>
        <dbReference type="ARBA" id="ARBA00035170"/>
    </source>
</evidence>
<feature type="compositionally biased region" description="Polar residues" evidence="4">
    <location>
        <begin position="116"/>
        <end position="125"/>
    </location>
</feature>
<name>A0A3B4EJ03_PYGNA</name>
<reference evidence="5 6" key="1">
    <citation type="submission" date="2020-10" db="EMBL/GenBank/DDBJ databases">
        <title>Pygocentrus nattereri (red-bellied piranha) genome, fPygNat1, primary haplotype.</title>
        <authorList>
            <person name="Myers G."/>
            <person name="Meyer A."/>
            <person name="Karagic N."/>
            <person name="Pippel M."/>
            <person name="Winkler S."/>
            <person name="Tracey A."/>
            <person name="Wood J."/>
            <person name="Formenti G."/>
            <person name="Howe K."/>
            <person name="Fedrigo O."/>
            <person name="Jarvis E.D."/>
        </authorList>
    </citation>
    <scope>NUCLEOTIDE SEQUENCE [LARGE SCALE GENOMIC DNA]</scope>
</reference>
<proteinExistence type="inferred from homology"/>
<organism evidence="5 6">
    <name type="scientific">Pygocentrus nattereri</name>
    <name type="common">Red-bellied piranha</name>
    <dbReference type="NCBI Taxonomy" id="42514"/>
    <lineage>
        <taxon>Eukaryota</taxon>
        <taxon>Metazoa</taxon>
        <taxon>Chordata</taxon>
        <taxon>Craniata</taxon>
        <taxon>Vertebrata</taxon>
        <taxon>Euteleostomi</taxon>
        <taxon>Actinopterygii</taxon>
        <taxon>Neopterygii</taxon>
        <taxon>Teleostei</taxon>
        <taxon>Ostariophysi</taxon>
        <taxon>Characiformes</taxon>
        <taxon>Characoidei</taxon>
        <taxon>Pygocentrus</taxon>
    </lineage>
</organism>
<dbReference type="GO" id="GO:0006412">
    <property type="term" value="P:translation"/>
    <property type="evidence" value="ECO:0007669"/>
    <property type="project" value="InterPro"/>
</dbReference>
<reference evidence="5" key="3">
    <citation type="submission" date="2025-09" db="UniProtKB">
        <authorList>
            <consortium name="Ensembl"/>
        </authorList>
    </citation>
    <scope>IDENTIFICATION</scope>
</reference>
<dbReference type="GO" id="GO:0070181">
    <property type="term" value="F:small ribosomal subunit rRNA binding"/>
    <property type="evidence" value="ECO:0007669"/>
    <property type="project" value="TreeGrafter"/>
</dbReference>
<dbReference type="CTD" id="64968"/>
<feature type="compositionally biased region" description="Low complexity" evidence="4">
    <location>
        <begin position="100"/>
        <end position="113"/>
    </location>
</feature>
<comment type="similarity">
    <text evidence="1">Belongs to the bacterial ribosomal protein bS6 family.</text>
</comment>
<reference evidence="5" key="2">
    <citation type="submission" date="2025-08" db="UniProtKB">
        <authorList>
            <consortium name="Ensembl"/>
        </authorList>
    </citation>
    <scope>IDENTIFICATION</scope>
</reference>
<dbReference type="GeneTree" id="ENSGT00390000014606"/>
<dbReference type="Gene3D" id="3.30.70.60">
    <property type="match status" value="1"/>
</dbReference>
<dbReference type="AlphaFoldDB" id="A0A3B4EJ03"/>
<evidence type="ECO:0000313" key="6">
    <source>
        <dbReference type="Proteomes" id="UP001501920"/>
    </source>
</evidence>
<sequence length="125" mass="13929">MPRYELALILKAMQRPEAAAALRRTVETLLERGAVVRDLENLGERRLPYKVSKHNQRHTHGGYYLIDFHASPSVVKGVLNHLERDVDVIRPTMLKKDAEGSQGSQASQAQCCGPSPAQTNKRPST</sequence>
<dbReference type="InterPro" id="IPR014717">
    <property type="entry name" value="Transl_elong_EF1B/ribsomal_bS6"/>
</dbReference>
<evidence type="ECO:0000256" key="3">
    <source>
        <dbReference type="ARBA" id="ARBA00035365"/>
    </source>
</evidence>
<dbReference type="Pfam" id="PF01250">
    <property type="entry name" value="Ribosomal_S6"/>
    <property type="match status" value="1"/>
</dbReference>
<keyword evidence="6" id="KW-1185">Reference proteome</keyword>
<accession>A0A3B4EJ03</accession>
<dbReference type="Proteomes" id="UP001501920">
    <property type="component" value="Chromosome 5"/>
</dbReference>
<dbReference type="OrthoDB" id="268530at2759"/>
<dbReference type="RefSeq" id="XP_017549552.1">
    <property type="nucleotide sequence ID" value="XM_017694063.2"/>
</dbReference>
<protein>
    <recommendedName>
        <fullName evidence="2">Small ribosomal subunit protein bS6m</fullName>
    </recommendedName>
    <alternativeName>
        <fullName evidence="3">28S ribosomal protein S6, mitochondrial</fullName>
    </alternativeName>
</protein>
<dbReference type="GO" id="GO:0003735">
    <property type="term" value="F:structural constituent of ribosome"/>
    <property type="evidence" value="ECO:0007669"/>
    <property type="project" value="InterPro"/>
</dbReference>
<dbReference type="OMA" id="ATHFTIT"/>
<dbReference type="CDD" id="cd15465">
    <property type="entry name" value="bS6_mito"/>
    <property type="match status" value="1"/>
</dbReference>
<evidence type="ECO:0000256" key="1">
    <source>
        <dbReference type="ARBA" id="ARBA00009512"/>
    </source>
</evidence>
<dbReference type="InterPro" id="IPR000529">
    <property type="entry name" value="Ribosomal_bS6"/>
</dbReference>
<dbReference type="GO" id="GO:0005763">
    <property type="term" value="C:mitochondrial small ribosomal subunit"/>
    <property type="evidence" value="ECO:0007669"/>
    <property type="project" value="TreeGrafter"/>
</dbReference>
<dbReference type="STRING" id="42514.ENSPNAP00000036417"/>